<sequence>MVAFVPALPLRASAAHGAAVRRAPAPVRALTPRMSIAEVDVYYPFEKRHEAPFISFDGENGVKLEMKRVAAFAEVDDDAGSLFDYDVDRFISNKPAPSPGAGWSSGDGRRVPMKGTTGSFTQPNLRQYGPFPDFLKRSCDL</sequence>
<dbReference type="Proteomes" id="UP000798662">
    <property type="component" value="Chromosome 1"/>
</dbReference>
<evidence type="ECO:0000313" key="2">
    <source>
        <dbReference type="Proteomes" id="UP000798662"/>
    </source>
</evidence>
<accession>A0ACC3BKR5</accession>
<comment type="caution">
    <text evidence="1">The sequence shown here is derived from an EMBL/GenBank/DDBJ whole genome shotgun (WGS) entry which is preliminary data.</text>
</comment>
<proteinExistence type="predicted"/>
<evidence type="ECO:0000313" key="1">
    <source>
        <dbReference type="EMBL" id="KAK1858559.1"/>
    </source>
</evidence>
<reference evidence="1" key="1">
    <citation type="submission" date="2019-11" db="EMBL/GenBank/DDBJ databases">
        <title>Nori genome reveals adaptations in red seaweeds to the harsh intertidal environment.</title>
        <authorList>
            <person name="Wang D."/>
            <person name="Mao Y."/>
        </authorList>
    </citation>
    <scope>NUCLEOTIDE SEQUENCE</scope>
    <source>
        <tissue evidence="1">Gametophyte</tissue>
    </source>
</reference>
<name>A0ACC3BKR5_PYRYE</name>
<keyword evidence="2" id="KW-1185">Reference proteome</keyword>
<gene>
    <name evidence="1" type="ORF">I4F81_001160</name>
</gene>
<dbReference type="EMBL" id="CM020618">
    <property type="protein sequence ID" value="KAK1858559.1"/>
    <property type="molecule type" value="Genomic_DNA"/>
</dbReference>
<protein>
    <submittedName>
        <fullName evidence="1">Uncharacterized protein</fullName>
    </submittedName>
</protein>
<organism evidence="1 2">
    <name type="scientific">Pyropia yezoensis</name>
    <name type="common">Susabi-nori</name>
    <name type="synonym">Porphyra yezoensis</name>
    <dbReference type="NCBI Taxonomy" id="2788"/>
    <lineage>
        <taxon>Eukaryota</taxon>
        <taxon>Rhodophyta</taxon>
        <taxon>Bangiophyceae</taxon>
        <taxon>Bangiales</taxon>
        <taxon>Bangiaceae</taxon>
        <taxon>Pyropia</taxon>
    </lineage>
</organism>